<dbReference type="Gene3D" id="3.30.160.60">
    <property type="entry name" value="Classic Zinc Finger"/>
    <property type="match status" value="1"/>
</dbReference>
<comment type="caution">
    <text evidence="3">The sequence shown here is derived from an EMBL/GenBank/DDBJ whole genome shotgun (WGS) entry which is preliminary data.</text>
</comment>
<dbReference type="OrthoDB" id="5303367at2759"/>
<keyword evidence="4" id="KW-1185">Reference proteome</keyword>
<reference evidence="3 4" key="1">
    <citation type="journal article" date="2020" name="ISME J.">
        <title>Uncovering the hidden diversity of litter-decomposition mechanisms in mushroom-forming fungi.</title>
        <authorList>
            <person name="Floudas D."/>
            <person name="Bentzer J."/>
            <person name="Ahren D."/>
            <person name="Johansson T."/>
            <person name="Persson P."/>
            <person name="Tunlid A."/>
        </authorList>
    </citation>
    <scope>NUCLEOTIDE SEQUENCE [LARGE SCALE GENOMIC DNA]</scope>
    <source>
        <strain evidence="3 4">CBS 291.85</strain>
    </source>
</reference>
<sequence>MNLPQVLPQTDEGSPPAAFSRETENVTMENEAKKTGMELTFVCPIPGCGSTIKFTRSSELTAHMHSHVEENPLHTRNTARYVRLDLTEDGTGVLGAGAAFARDSGKQSLVPVTDTSSRSNRTPRIRRPSSRTGSETTNDYFRNIKQLIVSLVTGEGSRVDESLGLLDCELEKPHCLIDTRSLHLVEFGRNRCIPPYAILSHRWGKEEEEVRYQEFKWPTPETFSKAGYREIAAACDEALLHGLHYLWVDTCCINQDDKDVHRNIKSMFAYYQFAHMCYAYLVDVEGNNFRNSVWFTRGWTLQELLAPLDVKFFDRAWECIGHRSERSREIPLITGIPEGVVKGETRIYKVDVEEKMSWSARRETSRPPDQA</sequence>
<protein>
    <recommendedName>
        <fullName evidence="2">Heterokaryon incompatibility domain-containing protein</fullName>
    </recommendedName>
</protein>
<dbReference type="AlphaFoldDB" id="A0A8H5LPX9"/>
<dbReference type="Pfam" id="PF06985">
    <property type="entry name" value="HET"/>
    <property type="match status" value="1"/>
</dbReference>
<feature type="domain" description="Heterokaryon incompatibility" evidence="2">
    <location>
        <begin position="196"/>
        <end position="283"/>
    </location>
</feature>
<evidence type="ECO:0000313" key="4">
    <source>
        <dbReference type="Proteomes" id="UP000559256"/>
    </source>
</evidence>
<dbReference type="InterPro" id="IPR010730">
    <property type="entry name" value="HET"/>
</dbReference>
<gene>
    <name evidence="3" type="ORF">D9758_005394</name>
</gene>
<organism evidence="3 4">
    <name type="scientific">Tetrapyrgos nigripes</name>
    <dbReference type="NCBI Taxonomy" id="182062"/>
    <lineage>
        <taxon>Eukaryota</taxon>
        <taxon>Fungi</taxon>
        <taxon>Dikarya</taxon>
        <taxon>Basidiomycota</taxon>
        <taxon>Agaricomycotina</taxon>
        <taxon>Agaricomycetes</taxon>
        <taxon>Agaricomycetidae</taxon>
        <taxon>Agaricales</taxon>
        <taxon>Marasmiineae</taxon>
        <taxon>Marasmiaceae</taxon>
        <taxon>Tetrapyrgos</taxon>
    </lineage>
</organism>
<feature type="region of interest" description="Disordered" evidence="1">
    <location>
        <begin position="1"/>
        <end position="25"/>
    </location>
</feature>
<evidence type="ECO:0000256" key="1">
    <source>
        <dbReference type="SAM" id="MobiDB-lite"/>
    </source>
</evidence>
<evidence type="ECO:0000313" key="3">
    <source>
        <dbReference type="EMBL" id="KAF5365257.1"/>
    </source>
</evidence>
<dbReference type="PANTHER" id="PTHR10622:SF10">
    <property type="entry name" value="HET DOMAIN-CONTAINING PROTEIN"/>
    <property type="match status" value="1"/>
</dbReference>
<proteinExistence type="predicted"/>
<dbReference type="EMBL" id="JAACJM010000028">
    <property type="protein sequence ID" value="KAF5365257.1"/>
    <property type="molecule type" value="Genomic_DNA"/>
</dbReference>
<accession>A0A8H5LPX9</accession>
<dbReference type="PANTHER" id="PTHR10622">
    <property type="entry name" value="HET DOMAIN-CONTAINING PROTEIN"/>
    <property type="match status" value="1"/>
</dbReference>
<evidence type="ECO:0000259" key="2">
    <source>
        <dbReference type="Pfam" id="PF06985"/>
    </source>
</evidence>
<name>A0A8H5LPX9_9AGAR</name>
<feature type="region of interest" description="Disordered" evidence="1">
    <location>
        <begin position="105"/>
        <end position="136"/>
    </location>
</feature>
<dbReference type="Proteomes" id="UP000559256">
    <property type="component" value="Unassembled WGS sequence"/>
</dbReference>